<name>K3W8K9_GLOUD</name>
<accession>K3W8K9</accession>
<reference evidence="3" key="2">
    <citation type="submission" date="2010-04" db="EMBL/GenBank/DDBJ databases">
        <authorList>
            <person name="Buell R."/>
            <person name="Hamilton J."/>
            <person name="Hostetler J."/>
        </authorList>
    </citation>
    <scope>NUCLEOTIDE SEQUENCE [LARGE SCALE GENOMIC DNA]</scope>
    <source>
        <strain evidence="3">DAOM:BR144</strain>
    </source>
</reference>
<evidence type="ECO:0000259" key="1">
    <source>
        <dbReference type="Pfam" id="PF14033"/>
    </source>
</evidence>
<dbReference type="InParanoid" id="K3W8K9"/>
<dbReference type="PANTHER" id="PTHR33119:SF1">
    <property type="entry name" value="FE2OG DIOXYGENASE DOMAIN-CONTAINING PROTEIN"/>
    <property type="match status" value="1"/>
</dbReference>
<protein>
    <recommendedName>
        <fullName evidence="1">DUF4246 domain-containing protein</fullName>
    </recommendedName>
</protein>
<dbReference type="EnsemblProtists" id="PYU1_T001300">
    <property type="protein sequence ID" value="PYU1_T001300"/>
    <property type="gene ID" value="PYU1_G001300"/>
</dbReference>
<dbReference type="eggNOG" id="ENOG502QQIE">
    <property type="taxonomic scope" value="Eukaryota"/>
</dbReference>
<dbReference type="Proteomes" id="UP000019132">
    <property type="component" value="Unassembled WGS sequence"/>
</dbReference>
<organism evidence="2 3">
    <name type="scientific">Globisporangium ultimum (strain ATCC 200006 / CBS 805.95 / DAOM BR144)</name>
    <name type="common">Pythium ultimum</name>
    <dbReference type="NCBI Taxonomy" id="431595"/>
    <lineage>
        <taxon>Eukaryota</taxon>
        <taxon>Sar</taxon>
        <taxon>Stramenopiles</taxon>
        <taxon>Oomycota</taxon>
        <taxon>Peronosporomycetes</taxon>
        <taxon>Pythiales</taxon>
        <taxon>Pythiaceae</taxon>
        <taxon>Globisporangium</taxon>
    </lineage>
</organism>
<dbReference type="STRING" id="431595.K3W8K9"/>
<evidence type="ECO:0000313" key="2">
    <source>
        <dbReference type="EnsemblProtists" id="PYU1_T001300"/>
    </source>
</evidence>
<reference evidence="3" key="1">
    <citation type="journal article" date="2010" name="Genome Biol.">
        <title>Genome sequence of the necrotrophic plant pathogen Pythium ultimum reveals original pathogenicity mechanisms and effector repertoire.</title>
        <authorList>
            <person name="Levesque C.A."/>
            <person name="Brouwer H."/>
            <person name="Cano L."/>
            <person name="Hamilton J.P."/>
            <person name="Holt C."/>
            <person name="Huitema E."/>
            <person name="Raffaele S."/>
            <person name="Robideau G.P."/>
            <person name="Thines M."/>
            <person name="Win J."/>
            <person name="Zerillo M.M."/>
            <person name="Beakes G.W."/>
            <person name="Boore J.L."/>
            <person name="Busam D."/>
            <person name="Dumas B."/>
            <person name="Ferriera S."/>
            <person name="Fuerstenberg S.I."/>
            <person name="Gachon C.M."/>
            <person name="Gaulin E."/>
            <person name="Govers F."/>
            <person name="Grenville-Briggs L."/>
            <person name="Horner N."/>
            <person name="Hostetler J."/>
            <person name="Jiang R.H."/>
            <person name="Johnson J."/>
            <person name="Krajaejun T."/>
            <person name="Lin H."/>
            <person name="Meijer H.J."/>
            <person name="Moore B."/>
            <person name="Morris P."/>
            <person name="Phuntmart V."/>
            <person name="Puiu D."/>
            <person name="Shetty J."/>
            <person name="Stajich J.E."/>
            <person name="Tripathy S."/>
            <person name="Wawra S."/>
            <person name="van West P."/>
            <person name="Whitty B.R."/>
            <person name="Coutinho P.M."/>
            <person name="Henrissat B."/>
            <person name="Martin F."/>
            <person name="Thomas P.D."/>
            <person name="Tyler B.M."/>
            <person name="De Vries R.P."/>
            <person name="Kamoun S."/>
            <person name="Yandell M."/>
            <person name="Tisserat N."/>
            <person name="Buell C.R."/>
        </authorList>
    </citation>
    <scope>NUCLEOTIDE SEQUENCE</scope>
    <source>
        <strain evidence="3">DAOM:BR144</strain>
    </source>
</reference>
<reference evidence="2" key="3">
    <citation type="submission" date="2015-02" db="UniProtKB">
        <authorList>
            <consortium name="EnsemblProtists"/>
        </authorList>
    </citation>
    <scope>IDENTIFICATION</scope>
    <source>
        <strain evidence="2">DAOM BR144</strain>
    </source>
</reference>
<proteinExistence type="predicted"/>
<dbReference type="HOGENOM" id="CLU_012066_4_0_1"/>
<dbReference type="OMA" id="QDRHEFI"/>
<sequence length="670" mass="75463">MSRAVRVNPLTLLELTIKRSIVSLLSKPQWWRKWQDPAIQTKWLNEIQLEFLHQTLQQHLKWDPYTYYTLNDLMQIQQMPPSPEKDALAAEWLAVVRYENVAMNPEWDGCGKGKNAYASILWYFTYAVLRDTLHAIPVREWTAEGLEPLIEAAKRMSDPRVLSQSKALAHSVIKNGSSDGVVKDSLAGVESRPEAIEFLRSHCHTILEELVCVRSYITQVINQIAKSDDLHVEIAAVGGGDAGRVVMSPTGVHGSWISDNLIPAELKARFVREVALLENVPDAEKDWHPNTNNQVLDLIHPSLYCCVKGKTKQVAKSPQELEAFSSPATQMAAIVLGVTKPVESEYFQKRDWDEIKFQWIPSDFLVREDGSVRILSYINNLHPANYASMYTSIEGIFARFVPLFERTLSALGAEYPKPVFYAPSDYNADRPKFPNAAPDFSTGASANITLKGKTVQVIVKVAEILLTPESPKYNGGSWHIEGTDAEQIVATGIYYFGSENIKESRLSFRVNVDQPEYEQSDDSGVAVTYGLFNDELLAQQVGSVTTLEDRCLVFPNILQHKVEPFELNDLTVLGTRKILAFFLVDPEKTIPSTSVIPPQQQHWIDAVQEPILKKLKLIDAAQQNVKDMMSGDSMTLEQAKEYRLELMEMRSAAANPDPDDYESYFSLCEH</sequence>
<dbReference type="InterPro" id="IPR049192">
    <property type="entry name" value="DUF4246_C"/>
</dbReference>
<feature type="domain" description="DUF4246" evidence="1">
    <location>
        <begin position="256"/>
        <end position="605"/>
    </location>
</feature>
<dbReference type="EMBL" id="GL376626">
    <property type="status" value="NOT_ANNOTATED_CDS"/>
    <property type="molecule type" value="Genomic_DNA"/>
</dbReference>
<dbReference type="VEuPathDB" id="FungiDB:PYU1_G001300"/>
<dbReference type="AlphaFoldDB" id="K3W8K9"/>
<evidence type="ECO:0000313" key="3">
    <source>
        <dbReference type="Proteomes" id="UP000019132"/>
    </source>
</evidence>
<dbReference type="InterPro" id="IPR025340">
    <property type="entry name" value="DUF4246"/>
</dbReference>
<keyword evidence="3" id="KW-1185">Reference proteome</keyword>
<dbReference type="PANTHER" id="PTHR33119">
    <property type="entry name" value="IFI3P"/>
    <property type="match status" value="1"/>
</dbReference>
<dbReference type="Pfam" id="PF14033">
    <property type="entry name" value="DUF4246"/>
    <property type="match status" value="1"/>
</dbReference>